<gene>
    <name evidence="3" type="ORF">BKA67DRAFT_540009</name>
</gene>
<evidence type="ECO:0008006" key="5">
    <source>
        <dbReference type="Google" id="ProtNLM"/>
    </source>
</evidence>
<keyword evidence="4" id="KW-1185">Reference proteome</keyword>
<feature type="domain" description="Hydantoinase A/oxoprolinase" evidence="1">
    <location>
        <begin position="278"/>
        <end position="384"/>
    </location>
</feature>
<dbReference type="Pfam" id="PF01968">
    <property type="entry name" value="Hydantoinase_A"/>
    <property type="match status" value="1"/>
</dbReference>
<evidence type="ECO:0000259" key="1">
    <source>
        <dbReference type="Pfam" id="PF01968"/>
    </source>
</evidence>
<dbReference type="InterPro" id="IPR027479">
    <property type="entry name" value="S-Me-THD_N_sf"/>
</dbReference>
<dbReference type="InterPro" id="IPR002821">
    <property type="entry name" value="Hydantoinase_A"/>
</dbReference>
<evidence type="ECO:0000259" key="2">
    <source>
        <dbReference type="Pfam" id="PF05378"/>
    </source>
</evidence>
<dbReference type="GO" id="GO:0016787">
    <property type="term" value="F:hydrolase activity"/>
    <property type="evidence" value="ECO:0007669"/>
    <property type="project" value="InterPro"/>
</dbReference>
<protein>
    <recommendedName>
        <fullName evidence="5">Hydantoinase/oxoprolinase</fullName>
    </recommendedName>
</protein>
<dbReference type="Pfam" id="PF05378">
    <property type="entry name" value="Hydant_A_N"/>
    <property type="match status" value="1"/>
</dbReference>
<dbReference type="PANTHER" id="PTHR11365:SF10">
    <property type="entry name" value="HYDANTOINASE_OXOPROLINASE"/>
    <property type="match status" value="1"/>
</dbReference>
<evidence type="ECO:0000313" key="3">
    <source>
        <dbReference type="EMBL" id="KAH6648199.1"/>
    </source>
</evidence>
<dbReference type="InterPro" id="IPR008040">
    <property type="entry name" value="Hydant_A_N"/>
</dbReference>
<dbReference type="Proteomes" id="UP000758603">
    <property type="component" value="Unassembled WGS sequence"/>
</dbReference>
<feature type="domain" description="Hydantoinase/oxoprolinase N-terminal" evidence="2">
    <location>
        <begin position="5"/>
        <end position="159"/>
    </location>
</feature>
<evidence type="ECO:0000313" key="4">
    <source>
        <dbReference type="Proteomes" id="UP000758603"/>
    </source>
</evidence>
<organism evidence="3 4">
    <name type="scientific">Truncatella angustata</name>
    <dbReference type="NCBI Taxonomy" id="152316"/>
    <lineage>
        <taxon>Eukaryota</taxon>
        <taxon>Fungi</taxon>
        <taxon>Dikarya</taxon>
        <taxon>Ascomycota</taxon>
        <taxon>Pezizomycotina</taxon>
        <taxon>Sordariomycetes</taxon>
        <taxon>Xylariomycetidae</taxon>
        <taxon>Amphisphaeriales</taxon>
        <taxon>Sporocadaceae</taxon>
        <taxon>Truncatella</taxon>
    </lineage>
</organism>
<reference evidence="3" key="1">
    <citation type="journal article" date="2021" name="Nat. Commun.">
        <title>Genetic determinants of endophytism in the Arabidopsis root mycobiome.</title>
        <authorList>
            <person name="Mesny F."/>
            <person name="Miyauchi S."/>
            <person name="Thiergart T."/>
            <person name="Pickel B."/>
            <person name="Atanasova L."/>
            <person name="Karlsson M."/>
            <person name="Huettel B."/>
            <person name="Barry K.W."/>
            <person name="Haridas S."/>
            <person name="Chen C."/>
            <person name="Bauer D."/>
            <person name="Andreopoulos W."/>
            <person name="Pangilinan J."/>
            <person name="LaButti K."/>
            <person name="Riley R."/>
            <person name="Lipzen A."/>
            <person name="Clum A."/>
            <person name="Drula E."/>
            <person name="Henrissat B."/>
            <person name="Kohler A."/>
            <person name="Grigoriev I.V."/>
            <person name="Martin F.M."/>
            <person name="Hacquard S."/>
        </authorList>
    </citation>
    <scope>NUCLEOTIDE SEQUENCE</scope>
    <source>
        <strain evidence="3">MPI-SDFR-AT-0073</strain>
    </source>
</reference>
<dbReference type="OrthoDB" id="5404895at2759"/>
<dbReference type="InterPro" id="IPR045079">
    <property type="entry name" value="Oxoprolinase-like"/>
</dbReference>
<dbReference type="Gene3D" id="3.40.1610.10">
    <property type="entry name" value="CV3147-like domain"/>
    <property type="match status" value="1"/>
</dbReference>
<comment type="caution">
    <text evidence="3">The sequence shown here is derived from an EMBL/GenBank/DDBJ whole genome shotgun (WGS) entry which is preliminary data.</text>
</comment>
<dbReference type="AlphaFoldDB" id="A0A9P8ZUQ3"/>
<sequence>MSMYRIGLDVGGTNTDAAILDITASDTPGRCVLAPYKTANTTDITSSIEDSIHAILAESRVEQGRVLSATIGITHFINALVEADSRRLDRVAVVRLCGPFARQIPPFPISLSVYEESWTEGHTISIAGVKCSDIYETTHTIVGLGITSVAIVGIFSPLDHRGLQGKACKQLMTSKAPKFKVVCSHDTSRTRFVERENAMILNATILKTSTQVTRGFRRAMARLGLHYPLFLSQNDGTIIDADTAARISVKIFAYIGSTTIGACARLPSGFPRQAPGFVEVGGVQTAFSMPEVVSIGLGGGSIVQASGGASGGVNVGPGSVGHRIHEEAMVFGGSTVTSTDIVVAMGKACIGDATLVKYLTPNIVNSAHQEIKRMLENATDQMKVSSAPVHVLLVSGEVDSIELPEGHDERAIVVVAQQRAIEETIAKGALRDDVRIVEIIQTSLQDMDNGAMKLQVRAVGSLAIPESRSGILGTGGRRRCNGKGLLKNVSCLSTFSVYGYSLTPCVLSDARGNVSVVMNIDTPTRLEKILRKTATELGLGYAVCAKEEV</sequence>
<name>A0A9P8ZUQ3_9PEZI</name>
<proteinExistence type="predicted"/>
<dbReference type="PANTHER" id="PTHR11365">
    <property type="entry name" value="5-OXOPROLINASE RELATED"/>
    <property type="match status" value="1"/>
</dbReference>
<dbReference type="RefSeq" id="XP_045954711.1">
    <property type="nucleotide sequence ID" value="XM_046100718.1"/>
</dbReference>
<dbReference type="SUPFAM" id="SSF160991">
    <property type="entry name" value="CV3147-like"/>
    <property type="match status" value="1"/>
</dbReference>
<accession>A0A9P8ZUQ3</accession>
<dbReference type="GeneID" id="70129610"/>
<dbReference type="InterPro" id="IPR043129">
    <property type="entry name" value="ATPase_NBD"/>
</dbReference>
<dbReference type="SUPFAM" id="SSF53067">
    <property type="entry name" value="Actin-like ATPase domain"/>
    <property type="match status" value="1"/>
</dbReference>
<dbReference type="EMBL" id="JAGPXC010000008">
    <property type="protein sequence ID" value="KAH6648199.1"/>
    <property type="molecule type" value="Genomic_DNA"/>
</dbReference>